<evidence type="ECO:0000313" key="3">
    <source>
        <dbReference type="Proteomes" id="UP001189429"/>
    </source>
</evidence>
<comment type="caution">
    <text evidence="2">The sequence shown here is derived from an EMBL/GenBank/DDBJ whole genome shotgun (WGS) entry which is preliminary data.</text>
</comment>
<gene>
    <name evidence="2" type="ORF">PCOR1329_LOCUS82546</name>
</gene>
<dbReference type="EMBL" id="CAUYUJ010021882">
    <property type="protein sequence ID" value="CAK0907567.1"/>
    <property type="molecule type" value="Genomic_DNA"/>
</dbReference>
<feature type="region of interest" description="Disordered" evidence="1">
    <location>
        <begin position="51"/>
        <end position="79"/>
    </location>
</feature>
<dbReference type="Proteomes" id="UP001189429">
    <property type="component" value="Unassembled WGS sequence"/>
</dbReference>
<keyword evidence="3" id="KW-1185">Reference proteome</keyword>
<sequence length="79" mass="8654">ADKLEEDSGGDKKNVTKSKLLMGYLADPELGESLMKVVNTICFTETVEQESAWTSKKQMKDAHSSSAAEEMISEGRIEA</sequence>
<evidence type="ECO:0000313" key="2">
    <source>
        <dbReference type="EMBL" id="CAK0907567.1"/>
    </source>
</evidence>
<proteinExistence type="predicted"/>
<evidence type="ECO:0000256" key="1">
    <source>
        <dbReference type="SAM" id="MobiDB-lite"/>
    </source>
</evidence>
<accession>A0ABN9Y4U4</accession>
<organism evidence="2 3">
    <name type="scientific">Prorocentrum cordatum</name>
    <dbReference type="NCBI Taxonomy" id="2364126"/>
    <lineage>
        <taxon>Eukaryota</taxon>
        <taxon>Sar</taxon>
        <taxon>Alveolata</taxon>
        <taxon>Dinophyceae</taxon>
        <taxon>Prorocentrales</taxon>
        <taxon>Prorocentraceae</taxon>
        <taxon>Prorocentrum</taxon>
    </lineage>
</organism>
<feature type="non-terminal residue" evidence="2">
    <location>
        <position position="1"/>
    </location>
</feature>
<protein>
    <submittedName>
        <fullName evidence="2">Uncharacterized protein</fullName>
    </submittedName>
</protein>
<reference evidence="2" key="1">
    <citation type="submission" date="2023-10" db="EMBL/GenBank/DDBJ databases">
        <authorList>
            <person name="Chen Y."/>
            <person name="Shah S."/>
            <person name="Dougan E. K."/>
            <person name="Thang M."/>
            <person name="Chan C."/>
        </authorList>
    </citation>
    <scope>NUCLEOTIDE SEQUENCE [LARGE SCALE GENOMIC DNA]</scope>
</reference>
<name>A0ABN9Y4U4_9DINO</name>